<proteinExistence type="predicted"/>
<dbReference type="Pfam" id="PF13602">
    <property type="entry name" value="ADH_zinc_N_2"/>
    <property type="match status" value="1"/>
</dbReference>
<dbReference type="SUPFAM" id="SSF51735">
    <property type="entry name" value="NAD(P)-binding Rossmann-fold domains"/>
    <property type="match status" value="1"/>
</dbReference>
<dbReference type="Gene3D" id="3.40.50.720">
    <property type="entry name" value="NAD(P)-binding Rossmann-like Domain"/>
    <property type="match status" value="1"/>
</dbReference>
<sequence length="314" mass="32326">MSEAFGFREFGGPQVQDFFDRPDPVPSPAEVLIRVTVAAVNPLDHKLRSGVVPQFYGDRPFPQVFGAEAAGVVLAVGADVEGLDVGDTVFGCTLSGAGTYAGTTVLLGTNTARKPEGLRDDWAATIPVAGTSALNAVDQLDLPSGATILVNGVGGGVGLLTAQVARDRGLHVIGTGSTAKRTLAEAVGATFVDYTEGQVVARVRELAPDGVDGVVDLVGGASLRTVAPLVRDPKKVVSVADPAVAELGGEMVHRRVDRADLERVAALMVEGRLDPYIVRTYPLSQAPEALALVESGHALGKVVIDLTGGTASEG</sequence>
<protein>
    <submittedName>
        <fullName evidence="2">NADPH:quinone reductase</fullName>
    </submittedName>
</protein>
<reference evidence="2 3" key="1">
    <citation type="journal article" date="2014" name="Int. J. Syst. Evol. Microbiol.">
        <title>Complete genome sequence of Corynebacterium casei LMG S-19264T (=DSM 44701T), isolated from a smear-ripened cheese.</title>
        <authorList>
            <consortium name="US DOE Joint Genome Institute (JGI-PGF)"/>
            <person name="Walter F."/>
            <person name="Albersmeier A."/>
            <person name="Kalinowski J."/>
            <person name="Ruckert C."/>
        </authorList>
    </citation>
    <scope>NUCLEOTIDE SEQUENCE [LARGE SCALE GENOMIC DNA]</scope>
    <source>
        <strain evidence="2 3">JCM 4677</strain>
    </source>
</reference>
<dbReference type="Pfam" id="PF08240">
    <property type="entry name" value="ADH_N"/>
    <property type="match status" value="1"/>
</dbReference>
<dbReference type="InterPro" id="IPR050700">
    <property type="entry name" value="YIM1/Zinc_Alcohol_DH_Fams"/>
</dbReference>
<dbReference type="PANTHER" id="PTHR11695">
    <property type="entry name" value="ALCOHOL DEHYDROGENASE RELATED"/>
    <property type="match status" value="1"/>
</dbReference>
<organism evidence="2 3">
    <name type="scientific">Streptomyces aurantiacus</name>
    <dbReference type="NCBI Taxonomy" id="47760"/>
    <lineage>
        <taxon>Bacteria</taxon>
        <taxon>Bacillati</taxon>
        <taxon>Actinomycetota</taxon>
        <taxon>Actinomycetes</taxon>
        <taxon>Kitasatosporales</taxon>
        <taxon>Streptomycetaceae</taxon>
        <taxon>Streptomyces</taxon>
        <taxon>Streptomyces aurantiacus group</taxon>
    </lineage>
</organism>
<dbReference type="Gene3D" id="3.90.180.10">
    <property type="entry name" value="Medium-chain alcohol dehydrogenases, catalytic domain"/>
    <property type="match status" value="1"/>
</dbReference>
<dbReference type="AlphaFoldDB" id="A0A7G1P1E7"/>
<dbReference type="KEGG" id="sgm:GCM10017557_36910"/>
<dbReference type="InterPro" id="IPR020843">
    <property type="entry name" value="ER"/>
</dbReference>
<dbReference type="PANTHER" id="PTHR11695:SF294">
    <property type="entry name" value="RETICULON-4-INTERACTING PROTEIN 1, MITOCHONDRIAL"/>
    <property type="match status" value="1"/>
</dbReference>
<evidence type="ECO:0000313" key="3">
    <source>
        <dbReference type="Proteomes" id="UP000516444"/>
    </source>
</evidence>
<evidence type="ECO:0000259" key="1">
    <source>
        <dbReference type="SMART" id="SM00829"/>
    </source>
</evidence>
<dbReference type="InterPro" id="IPR011032">
    <property type="entry name" value="GroES-like_sf"/>
</dbReference>
<dbReference type="CDD" id="cd05289">
    <property type="entry name" value="MDR_like_2"/>
    <property type="match status" value="1"/>
</dbReference>
<keyword evidence="3" id="KW-1185">Reference proteome</keyword>
<dbReference type="SUPFAM" id="SSF50129">
    <property type="entry name" value="GroES-like"/>
    <property type="match status" value="1"/>
</dbReference>
<name>A0A7G1P1E7_9ACTN</name>
<dbReference type="Proteomes" id="UP000516444">
    <property type="component" value="Chromosome"/>
</dbReference>
<feature type="domain" description="Enoyl reductase (ER)" evidence="1">
    <location>
        <begin position="11"/>
        <end position="304"/>
    </location>
</feature>
<gene>
    <name evidence="2" type="primary">qor</name>
    <name evidence="2" type="ORF">GCM10017557_36910</name>
</gene>
<dbReference type="GO" id="GO:0016491">
    <property type="term" value="F:oxidoreductase activity"/>
    <property type="evidence" value="ECO:0007669"/>
    <property type="project" value="InterPro"/>
</dbReference>
<dbReference type="InterPro" id="IPR036291">
    <property type="entry name" value="NAD(P)-bd_dom_sf"/>
</dbReference>
<evidence type="ECO:0000313" key="2">
    <source>
        <dbReference type="EMBL" id="BCL28832.1"/>
    </source>
</evidence>
<dbReference type="RefSeq" id="WP_190851015.1">
    <property type="nucleotide sequence ID" value="NZ_AP023440.1"/>
</dbReference>
<dbReference type="EMBL" id="AP023440">
    <property type="protein sequence ID" value="BCL28832.1"/>
    <property type="molecule type" value="Genomic_DNA"/>
</dbReference>
<dbReference type="InterPro" id="IPR013154">
    <property type="entry name" value="ADH-like_N"/>
</dbReference>
<dbReference type="SMART" id="SM00829">
    <property type="entry name" value="PKS_ER"/>
    <property type="match status" value="1"/>
</dbReference>
<accession>A0A7G1P1E7</accession>